<proteinExistence type="inferred from homology"/>
<evidence type="ECO:0000313" key="11">
    <source>
        <dbReference type="EMBL" id="VYT97879.1"/>
    </source>
</evidence>
<dbReference type="Proteomes" id="UP001299409">
    <property type="component" value="Unassembled WGS sequence"/>
</dbReference>
<dbReference type="FunFam" id="1.20.1740.10:FF:000004">
    <property type="entry name" value="Sodium:alanine symporter family protein"/>
    <property type="match status" value="1"/>
</dbReference>
<feature type="transmembrane region" description="Helical" evidence="9">
    <location>
        <begin position="12"/>
        <end position="30"/>
    </location>
</feature>
<evidence type="ECO:0000256" key="7">
    <source>
        <dbReference type="ARBA" id="ARBA00022989"/>
    </source>
</evidence>
<dbReference type="AlphaFoldDB" id="A0A6N3AZH6"/>
<reference evidence="11" key="1">
    <citation type="submission" date="2019-11" db="EMBL/GenBank/DDBJ databases">
        <authorList>
            <person name="Feng L."/>
        </authorList>
    </citation>
    <scope>NUCLEOTIDE SEQUENCE</scope>
    <source>
        <strain evidence="11">IbartlettiiLFYP30</strain>
    </source>
</reference>
<evidence type="ECO:0000256" key="3">
    <source>
        <dbReference type="ARBA" id="ARBA00022448"/>
    </source>
</evidence>
<dbReference type="EMBL" id="CACRUE010000024">
    <property type="protein sequence ID" value="VYT97879.1"/>
    <property type="molecule type" value="Genomic_DNA"/>
</dbReference>
<evidence type="ECO:0000313" key="12">
    <source>
        <dbReference type="Proteomes" id="UP001299409"/>
    </source>
</evidence>
<keyword evidence="8 9" id="KW-0472">Membrane</keyword>
<feature type="transmembrane region" description="Helical" evidence="9">
    <location>
        <begin position="362"/>
        <end position="382"/>
    </location>
</feature>
<comment type="subcellular location">
    <subcellularLocation>
        <location evidence="1 9">Cell membrane</location>
        <topology evidence="1 9">Multi-pass membrane protein</topology>
    </subcellularLocation>
</comment>
<organism evidence="11">
    <name type="scientific">Intestinibacter bartlettii</name>
    <dbReference type="NCBI Taxonomy" id="261299"/>
    <lineage>
        <taxon>Bacteria</taxon>
        <taxon>Bacillati</taxon>
        <taxon>Bacillota</taxon>
        <taxon>Clostridia</taxon>
        <taxon>Peptostreptococcales</taxon>
        <taxon>Peptostreptococcaceae</taxon>
        <taxon>Intestinibacter</taxon>
    </lineage>
</organism>
<evidence type="ECO:0000256" key="6">
    <source>
        <dbReference type="ARBA" id="ARBA00022847"/>
    </source>
</evidence>
<keyword evidence="3 9" id="KW-0813">Transport</keyword>
<protein>
    <submittedName>
        <fullName evidence="10">Alanine:cation symporter family protein</fullName>
    </submittedName>
    <submittedName>
        <fullName evidence="11">Amino-acid carrier protein AlsT</fullName>
    </submittedName>
</protein>
<dbReference type="NCBIfam" id="TIGR00835">
    <property type="entry name" value="agcS"/>
    <property type="match status" value="1"/>
</dbReference>
<feature type="transmembrane region" description="Helical" evidence="9">
    <location>
        <begin position="175"/>
        <end position="196"/>
    </location>
</feature>
<feature type="transmembrane region" description="Helical" evidence="9">
    <location>
        <begin position="143"/>
        <end position="163"/>
    </location>
</feature>
<keyword evidence="7 9" id="KW-1133">Transmembrane helix</keyword>
<evidence type="ECO:0000256" key="1">
    <source>
        <dbReference type="ARBA" id="ARBA00004651"/>
    </source>
</evidence>
<sequence length="499" mass="53406">MEKLITSIYNVIWSNWLVYLCLLSGVYFSLRTKFSQVRNLKTMVKLLLNGEKSEEGISSFQGFCTALAGRIGTGNIAGVATAIAWGGPGALFWMWAIAFLGAGSAFAESTLGQLYKEQHEGQYRGGPAYYIEKGFGETGFAKAYGLLFAIVTVIAIGILLPGVQSNSIADAVKSSFGLSTTVTAVILVVLTGIVVLGGIKRIGSAAEFIVPFMGGLYILMAVIIIIVNIGQLPTVLAQIFKGAFRLDATFGGIFGSTVAWGVKRGVYSNEAGQGTGPQASSAAEVNHPAVQGFVQAFSVYVDTLFVCSATGFMILMTNCYTTFNESTKEVVYNAGQAFTVNQIGPQYTIAGINTLIPGFGGAFVTIALFFFVFTTLMAYYYIAEVNLTYIVKKVTGGKSSKICEYILVLVFLAMIAFGAVKSANLAWKMGDIGVGMMAWLNIIAILVLSNTVMKCFNDYERQLKAGIPTTEITFDPVSLGIKGATFWEEKAAQGNNSDK</sequence>
<evidence type="ECO:0000256" key="4">
    <source>
        <dbReference type="ARBA" id="ARBA00022475"/>
    </source>
</evidence>
<feature type="transmembrane region" description="Helical" evidence="9">
    <location>
        <begin position="402"/>
        <end position="420"/>
    </location>
</feature>
<dbReference type="EMBL" id="JAJBMB010000017">
    <property type="protein sequence ID" value="MCB5447143.1"/>
    <property type="molecule type" value="Genomic_DNA"/>
</dbReference>
<gene>
    <name evidence="11" type="primary">alsT_2</name>
    <name evidence="11" type="ORF">IBLFYP30_01438</name>
    <name evidence="10" type="ORF">LIP50_13135</name>
</gene>
<dbReference type="GO" id="GO:0005283">
    <property type="term" value="F:amino acid:sodium symporter activity"/>
    <property type="evidence" value="ECO:0007669"/>
    <property type="project" value="InterPro"/>
</dbReference>
<reference evidence="10 12" key="2">
    <citation type="submission" date="2021-10" db="EMBL/GenBank/DDBJ databases">
        <title>Collection of gut derived symbiotic bacterial strains cultured from healthy donors.</title>
        <authorList>
            <person name="Lin H."/>
            <person name="Littmann E."/>
            <person name="Claire K."/>
            <person name="Pamer E."/>
        </authorList>
    </citation>
    <scope>NUCLEOTIDE SEQUENCE [LARGE SCALE GENOMIC DNA]</scope>
    <source>
        <strain evidence="10 12">MSK.17.68</strain>
    </source>
</reference>
<dbReference type="GO" id="GO:0005886">
    <property type="term" value="C:plasma membrane"/>
    <property type="evidence" value="ECO:0007669"/>
    <property type="project" value="UniProtKB-SubCell"/>
</dbReference>
<comment type="similarity">
    <text evidence="2 9">Belongs to the alanine or glycine:cation symporter (AGCS) (TC 2.A.25) family.</text>
</comment>
<evidence type="ECO:0000256" key="9">
    <source>
        <dbReference type="RuleBase" id="RU363064"/>
    </source>
</evidence>
<dbReference type="PANTHER" id="PTHR30330:SF7">
    <property type="entry name" value="SODIUM_PROTON-DEPENDENT ALANINE CARRIER PROTEIN YRBD-RELATED"/>
    <property type="match status" value="1"/>
</dbReference>
<evidence type="ECO:0000256" key="2">
    <source>
        <dbReference type="ARBA" id="ARBA00009261"/>
    </source>
</evidence>
<name>A0A6N3AZH6_9FIRM</name>
<keyword evidence="4 9" id="KW-1003">Cell membrane</keyword>
<evidence type="ECO:0000313" key="10">
    <source>
        <dbReference type="EMBL" id="MCB5447143.1"/>
    </source>
</evidence>
<keyword evidence="6 9" id="KW-0769">Symport</keyword>
<dbReference type="InterPro" id="IPR001463">
    <property type="entry name" value="Na/Ala_symport"/>
</dbReference>
<dbReference type="PRINTS" id="PR00175">
    <property type="entry name" value="NAALASMPORT"/>
</dbReference>
<comment type="caution">
    <text evidence="9">Lacks conserved residue(s) required for the propagation of feature annotation.</text>
</comment>
<keyword evidence="5 9" id="KW-0812">Transmembrane</keyword>
<dbReference type="Pfam" id="PF01235">
    <property type="entry name" value="Na_Ala_symp"/>
    <property type="match status" value="1"/>
</dbReference>
<feature type="transmembrane region" description="Helical" evidence="9">
    <location>
        <begin position="208"/>
        <end position="230"/>
    </location>
</feature>
<dbReference type="RefSeq" id="WP_024038079.1">
    <property type="nucleotide sequence ID" value="NZ_BAABXU010000001.1"/>
</dbReference>
<feature type="transmembrane region" description="Helical" evidence="9">
    <location>
        <begin position="432"/>
        <end position="453"/>
    </location>
</feature>
<dbReference type="PANTHER" id="PTHR30330">
    <property type="entry name" value="AGSS FAMILY TRANSPORTER, SODIUM-ALANINE"/>
    <property type="match status" value="1"/>
</dbReference>
<keyword evidence="12" id="KW-1185">Reference proteome</keyword>
<accession>A0A6N3AZH6</accession>
<evidence type="ECO:0000256" key="5">
    <source>
        <dbReference type="ARBA" id="ARBA00022692"/>
    </source>
</evidence>
<evidence type="ECO:0000256" key="8">
    <source>
        <dbReference type="ARBA" id="ARBA00023136"/>
    </source>
</evidence>